<dbReference type="SUPFAM" id="SSF75138">
    <property type="entry name" value="HprK N-terminal domain-like"/>
    <property type="match status" value="1"/>
</dbReference>
<evidence type="ECO:0000313" key="1">
    <source>
        <dbReference type="EMBL" id="SCZ80739.1"/>
    </source>
</evidence>
<name>A0A1G5S5D9_9FIRM</name>
<dbReference type="AlphaFoldDB" id="A0A1G5S5D9"/>
<dbReference type="InterPro" id="IPR028979">
    <property type="entry name" value="Ser_kin/Pase_Hpr-like_N_sf"/>
</dbReference>
<protein>
    <recommendedName>
        <fullName evidence="3">DRTGG domain-containing protein</fullName>
    </recommendedName>
</protein>
<dbReference type="Proteomes" id="UP000199208">
    <property type="component" value="Unassembled WGS sequence"/>
</dbReference>
<gene>
    <name evidence="1" type="ORF">SAMN03080599_02420</name>
</gene>
<reference evidence="1 2" key="1">
    <citation type="submission" date="2016-10" db="EMBL/GenBank/DDBJ databases">
        <authorList>
            <person name="de Groot N.N."/>
        </authorList>
    </citation>
    <scope>NUCLEOTIDE SEQUENCE [LARGE SCALE GENOMIC DNA]</scope>
    <source>
        <strain evidence="1 2">DSM 2784</strain>
    </source>
</reference>
<accession>A0A1G5S5D9</accession>
<evidence type="ECO:0008006" key="3">
    <source>
        <dbReference type="Google" id="ProtNLM"/>
    </source>
</evidence>
<organism evidence="1 2">
    <name type="scientific">Acidaminobacter hydrogenoformans DSM 2784</name>
    <dbReference type="NCBI Taxonomy" id="1120920"/>
    <lineage>
        <taxon>Bacteria</taxon>
        <taxon>Bacillati</taxon>
        <taxon>Bacillota</taxon>
        <taxon>Clostridia</taxon>
        <taxon>Peptostreptococcales</taxon>
        <taxon>Acidaminobacteraceae</taxon>
        <taxon>Acidaminobacter</taxon>
    </lineage>
</organism>
<proteinExistence type="predicted"/>
<dbReference type="RefSeq" id="WP_092591859.1">
    <property type="nucleotide sequence ID" value="NZ_FMWL01000014.1"/>
</dbReference>
<dbReference type="EMBL" id="FMWL01000014">
    <property type="protein sequence ID" value="SCZ80739.1"/>
    <property type="molecule type" value="Genomic_DNA"/>
</dbReference>
<evidence type="ECO:0000313" key="2">
    <source>
        <dbReference type="Proteomes" id="UP000199208"/>
    </source>
</evidence>
<sequence>MKISELERIEGFRVYAVGDESQVITGLYCSDLLSWVMAKGKAGNAWITVQTHQNVLAVASLLEFSCIILPDGLSMDQAVLDKAVEENIAVVGSDLDAYGIFQVLYEAGLR</sequence>
<dbReference type="OrthoDB" id="9800356at2"/>
<dbReference type="Gene3D" id="3.40.1390.20">
    <property type="entry name" value="HprK N-terminal domain-like"/>
    <property type="match status" value="1"/>
</dbReference>
<keyword evidence="2" id="KW-1185">Reference proteome</keyword>
<dbReference type="STRING" id="1120920.SAMN03080599_02420"/>